<accession>A0A172U0R6</accession>
<dbReference type="KEGG" id="fla:SY85_22945"/>
<organism evidence="2 3">
    <name type="scientific">Flavisolibacter tropicus</name>
    <dbReference type="NCBI Taxonomy" id="1492898"/>
    <lineage>
        <taxon>Bacteria</taxon>
        <taxon>Pseudomonadati</taxon>
        <taxon>Bacteroidota</taxon>
        <taxon>Chitinophagia</taxon>
        <taxon>Chitinophagales</taxon>
        <taxon>Chitinophagaceae</taxon>
        <taxon>Flavisolibacter</taxon>
    </lineage>
</organism>
<evidence type="ECO:0000259" key="1">
    <source>
        <dbReference type="Pfam" id="PF18962"/>
    </source>
</evidence>
<evidence type="ECO:0000313" key="3">
    <source>
        <dbReference type="Proteomes" id="UP000077177"/>
    </source>
</evidence>
<dbReference type="STRING" id="1492898.SY85_22945"/>
<dbReference type="OrthoDB" id="7432683at2"/>
<reference evidence="3" key="1">
    <citation type="submission" date="2015-01" db="EMBL/GenBank/DDBJ databases">
        <title>Flavisolibacter sp./LCS9/ whole genome sequencing.</title>
        <authorList>
            <person name="Kim M.K."/>
            <person name="Srinivasan S."/>
            <person name="Lee J.-J."/>
        </authorList>
    </citation>
    <scope>NUCLEOTIDE SEQUENCE [LARGE SCALE GENOMIC DNA]</scope>
    <source>
        <strain evidence="3">LCS9</strain>
    </source>
</reference>
<name>A0A172U0R6_9BACT</name>
<dbReference type="RefSeq" id="WP_066408208.1">
    <property type="nucleotide sequence ID" value="NZ_CP011390.1"/>
</dbReference>
<sequence>MHKFTLSIPTPCHENWDQMTPVEKGRFCASCQKTVIDFTNMTDQQLAAYFKKPTGSVCGRFVKDQLERNITVPTKRIPWLRYFFQFTLPAFLFSLKATGQKVERVEKISIVHSKTDSPINKLSQEVTRDKLQYDTVRNDMALTSALQGIAGGVMVIHNPKRTKKAIPLISNAKQDTAFNQFSVYPNPARSNGTVTIDCKKLARGAYSMQIVAIEGRPVYTKQLELEQKGGLLRTELPALTPGQYVITLTSIDSKKVFTEKIQVL</sequence>
<keyword evidence="3" id="KW-1185">Reference proteome</keyword>
<dbReference type="NCBIfam" id="TIGR04183">
    <property type="entry name" value="Por_Secre_tail"/>
    <property type="match status" value="1"/>
</dbReference>
<reference evidence="2 3" key="2">
    <citation type="journal article" date="2016" name="Int. J. Syst. Evol. Microbiol.">
        <title>Flavisolibacter tropicus sp. nov., isolated from tropical soil.</title>
        <authorList>
            <person name="Lee J.J."/>
            <person name="Kang M.S."/>
            <person name="Kim G.S."/>
            <person name="Lee C.S."/>
            <person name="Lim S."/>
            <person name="Lee J."/>
            <person name="Roh S.H."/>
            <person name="Kang H."/>
            <person name="Ha J.M."/>
            <person name="Bae S."/>
            <person name="Jung H.Y."/>
            <person name="Kim M.K."/>
        </authorList>
    </citation>
    <scope>NUCLEOTIDE SEQUENCE [LARGE SCALE GENOMIC DNA]</scope>
    <source>
        <strain evidence="2 3">LCS9</strain>
    </source>
</reference>
<proteinExistence type="predicted"/>
<gene>
    <name evidence="2" type="ORF">SY85_22945</name>
</gene>
<dbReference type="Pfam" id="PF18962">
    <property type="entry name" value="Por_Secre_tail"/>
    <property type="match status" value="1"/>
</dbReference>
<evidence type="ECO:0000313" key="2">
    <source>
        <dbReference type="EMBL" id="ANE52910.1"/>
    </source>
</evidence>
<dbReference type="EMBL" id="CP011390">
    <property type="protein sequence ID" value="ANE52910.1"/>
    <property type="molecule type" value="Genomic_DNA"/>
</dbReference>
<feature type="domain" description="Secretion system C-terminal sorting" evidence="1">
    <location>
        <begin position="183"/>
        <end position="260"/>
    </location>
</feature>
<dbReference type="InterPro" id="IPR026444">
    <property type="entry name" value="Secre_tail"/>
</dbReference>
<protein>
    <recommendedName>
        <fullName evidence="1">Secretion system C-terminal sorting domain-containing protein</fullName>
    </recommendedName>
</protein>
<dbReference type="AlphaFoldDB" id="A0A172U0R6"/>
<dbReference type="Proteomes" id="UP000077177">
    <property type="component" value="Chromosome"/>
</dbReference>